<dbReference type="Gene3D" id="2.60.120.260">
    <property type="entry name" value="Galactose-binding domain-like"/>
    <property type="match status" value="1"/>
</dbReference>
<dbReference type="InterPro" id="IPR008979">
    <property type="entry name" value="Galactose-bd-like_sf"/>
</dbReference>
<keyword evidence="5" id="KW-0677">Repeat</keyword>
<dbReference type="EMBL" id="SWBO01000015">
    <property type="protein sequence ID" value="TKB96640.1"/>
    <property type="molecule type" value="Genomic_DNA"/>
</dbReference>
<evidence type="ECO:0000256" key="7">
    <source>
        <dbReference type="ARBA" id="ARBA00023277"/>
    </source>
</evidence>
<evidence type="ECO:0000256" key="6">
    <source>
        <dbReference type="ARBA" id="ARBA00022801"/>
    </source>
</evidence>
<keyword evidence="3" id="KW-0858">Xylan degradation</keyword>
<protein>
    <recommendedName>
        <fullName evidence="11">Beta-xylanase</fullName>
        <ecNumber evidence="11">3.2.1.8</ecNumber>
    </recommendedName>
</protein>
<dbReference type="PANTHER" id="PTHR31490">
    <property type="entry name" value="GLYCOSYL HYDROLASE"/>
    <property type="match status" value="1"/>
</dbReference>
<dbReference type="PANTHER" id="PTHR31490:SF88">
    <property type="entry name" value="BETA-XYLANASE"/>
    <property type="match status" value="1"/>
</dbReference>
<evidence type="ECO:0000256" key="9">
    <source>
        <dbReference type="ARBA" id="ARBA00023326"/>
    </source>
</evidence>
<dbReference type="PROSITE" id="PS51760">
    <property type="entry name" value="GH10_2"/>
    <property type="match status" value="1"/>
</dbReference>
<dbReference type="AlphaFoldDB" id="A0A4U1BW14"/>
<dbReference type="GO" id="GO:0031176">
    <property type="term" value="F:endo-1,4-beta-xylanase activity"/>
    <property type="evidence" value="ECO:0007669"/>
    <property type="project" value="UniProtKB-EC"/>
</dbReference>
<dbReference type="OrthoDB" id="1032269at2"/>
<gene>
    <name evidence="13" type="ORF">FA045_17480</name>
</gene>
<dbReference type="InterPro" id="IPR003305">
    <property type="entry name" value="CenC_carb-bd"/>
</dbReference>
<sequence>MKNYKLINNFFYITVLFILLFTGCKKDSQNQGFENDGNFTDFDGALKSFAKFPIGIAAEYPLSSPAGSKYWETIKADANAITFGNELKNNTIVRADGTYDFTTADAFLNLATTAGIEVFGHTLVWHSQQRASYYNGLIGGGSGGGGASNLVVNPSFEATTIATPAEPADGWSVLNGSGQFVITGTNTNTGSKALQVNVPAGGQNFNTQIVTKTNIPVTAGKTYNISYFIRGAIAQNIQIEIRSFLGATAGGINYQGGRAVTTSYARSTYEYVVPAGVTAIQVAFDLGGTANTLYIDDVSVLDASVVPPPTGPAVIAIVDNAMKTHIETVLNRYKGKIKAWDVVNEPFSDAGELRNNANTPSTGRTDIFVWQNYLGRDFAKKAFQYAKAVDPSLDLYINDYNLESSTTKLDAFVALAKELKDANSGITGVGTQMHMLLTTPYANIINMMQKLAATGLKVKISELDIRINPGGPNPAIGYKPSEFDLRMQAAMYKFVVATYLKYVPEAQRGGITIWGVDDATSWLNTTTNVAADRLDYPLLFDKNFNKKPAYAGFKQGLLSNGVN</sequence>
<dbReference type="Pfam" id="PF02018">
    <property type="entry name" value="CBM_4_9"/>
    <property type="match status" value="1"/>
</dbReference>
<keyword evidence="4" id="KW-0732">Signal</keyword>
<dbReference type="SUPFAM" id="SSF49785">
    <property type="entry name" value="Galactose-binding domain-like"/>
    <property type="match status" value="1"/>
</dbReference>
<evidence type="ECO:0000256" key="3">
    <source>
        <dbReference type="ARBA" id="ARBA00022651"/>
    </source>
</evidence>
<dbReference type="InterPro" id="IPR017853">
    <property type="entry name" value="GH"/>
</dbReference>
<evidence type="ECO:0000259" key="12">
    <source>
        <dbReference type="PROSITE" id="PS51760"/>
    </source>
</evidence>
<feature type="active site" description="Nucleophile" evidence="10">
    <location>
        <position position="462"/>
    </location>
</feature>
<feature type="domain" description="GH10" evidence="12">
    <location>
        <begin position="36"/>
        <end position="556"/>
    </location>
</feature>
<accession>A0A4U1BW14</accession>
<keyword evidence="7 11" id="KW-0119">Carbohydrate metabolism</keyword>
<keyword evidence="8 11" id="KW-0326">Glycosidase</keyword>
<comment type="caution">
    <text evidence="13">The sequence shown here is derived from an EMBL/GenBank/DDBJ whole genome shotgun (WGS) entry which is preliminary data.</text>
</comment>
<evidence type="ECO:0000256" key="10">
    <source>
        <dbReference type="PROSITE-ProRule" id="PRU10061"/>
    </source>
</evidence>
<organism evidence="13 14">
    <name type="scientific">Pedobacter cryotolerans</name>
    <dbReference type="NCBI Taxonomy" id="2571270"/>
    <lineage>
        <taxon>Bacteria</taxon>
        <taxon>Pseudomonadati</taxon>
        <taxon>Bacteroidota</taxon>
        <taxon>Sphingobacteriia</taxon>
        <taxon>Sphingobacteriales</taxon>
        <taxon>Sphingobacteriaceae</taxon>
        <taxon>Pedobacter</taxon>
    </lineage>
</organism>
<evidence type="ECO:0000256" key="4">
    <source>
        <dbReference type="ARBA" id="ARBA00022729"/>
    </source>
</evidence>
<proteinExistence type="inferred from homology"/>
<dbReference type="RefSeq" id="WP_136878378.1">
    <property type="nucleotide sequence ID" value="NZ_SWBO01000015.1"/>
</dbReference>
<dbReference type="InterPro" id="IPR001000">
    <property type="entry name" value="GH10_dom"/>
</dbReference>
<dbReference type="Proteomes" id="UP000310477">
    <property type="component" value="Unassembled WGS sequence"/>
</dbReference>
<evidence type="ECO:0000256" key="1">
    <source>
        <dbReference type="ARBA" id="ARBA00000681"/>
    </source>
</evidence>
<dbReference type="PROSITE" id="PS00591">
    <property type="entry name" value="GH10_1"/>
    <property type="match status" value="1"/>
</dbReference>
<name>A0A4U1BW14_9SPHI</name>
<reference evidence="13 14" key="1">
    <citation type="submission" date="2019-04" db="EMBL/GenBank/DDBJ databases">
        <title>Pedobacter sp. AR-2-6 sp. nov., isolated from Arctic soil.</title>
        <authorList>
            <person name="Dahal R.H."/>
            <person name="Kim D.-U."/>
        </authorList>
    </citation>
    <scope>NUCLEOTIDE SEQUENCE [LARGE SCALE GENOMIC DNA]</scope>
    <source>
        <strain evidence="13 14">AR-2-6</strain>
    </source>
</reference>
<evidence type="ECO:0000313" key="13">
    <source>
        <dbReference type="EMBL" id="TKB96640.1"/>
    </source>
</evidence>
<keyword evidence="9 11" id="KW-0624">Polysaccharide degradation</keyword>
<dbReference type="InterPro" id="IPR031158">
    <property type="entry name" value="GH10_AS"/>
</dbReference>
<keyword evidence="6 11" id="KW-0378">Hydrolase</keyword>
<dbReference type="Pfam" id="PF00331">
    <property type="entry name" value="Glyco_hydro_10"/>
    <property type="match status" value="2"/>
</dbReference>
<dbReference type="SMART" id="SM00633">
    <property type="entry name" value="Glyco_10"/>
    <property type="match status" value="1"/>
</dbReference>
<dbReference type="EC" id="3.2.1.8" evidence="11"/>
<dbReference type="Gene3D" id="3.20.20.80">
    <property type="entry name" value="Glycosidases"/>
    <property type="match status" value="2"/>
</dbReference>
<comment type="catalytic activity">
    <reaction evidence="1 11">
        <text>Endohydrolysis of (1-&gt;4)-beta-D-xylosidic linkages in xylans.</text>
        <dbReference type="EC" id="3.2.1.8"/>
    </reaction>
</comment>
<dbReference type="GO" id="GO:0045493">
    <property type="term" value="P:xylan catabolic process"/>
    <property type="evidence" value="ECO:0007669"/>
    <property type="project" value="UniProtKB-KW"/>
</dbReference>
<comment type="similarity">
    <text evidence="2 11">Belongs to the glycosyl hydrolase 10 (cellulase F) family.</text>
</comment>
<evidence type="ECO:0000256" key="2">
    <source>
        <dbReference type="ARBA" id="ARBA00007495"/>
    </source>
</evidence>
<evidence type="ECO:0000256" key="11">
    <source>
        <dbReference type="RuleBase" id="RU361174"/>
    </source>
</evidence>
<evidence type="ECO:0000313" key="14">
    <source>
        <dbReference type="Proteomes" id="UP000310477"/>
    </source>
</evidence>
<evidence type="ECO:0000256" key="5">
    <source>
        <dbReference type="ARBA" id="ARBA00022737"/>
    </source>
</evidence>
<evidence type="ECO:0000256" key="8">
    <source>
        <dbReference type="ARBA" id="ARBA00023295"/>
    </source>
</evidence>
<dbReference type="PRINTS" id="PR00134">
    <property type="entry name" value="GLHYDRLASE10"/>
</dbReference>
<keyword evidence="14" id="KW-1185">Reference proteome</keyword>
<dbReference type="InterPro" id="IPR044846">
    <property type="entry name" value="GH10"/>
</dbReference>
<dbReference type="PROSITE" id="PS51257">
    <property type="entry name" value="PROKAR_LIPOPROTEIN"/>
    <property type="match status" value="1"/>
</dbReference>
<dbReference type="SUPFAM" id="SSF51445">
    <property type="entry name" value="(Trans)glycosidases"/>
    <property type="match status" value="1"/>
</dbReference>